<evidence type="ECO:0000256" key="4">
    <source>
        <dbReference type="ARBA" id="ARBA00023098"/>
    </source>
</evidence>
<dbReference type="PANTHER" id="PTHR28583:SF3">
    <property type="entry name" value="ACID CERAMIDASE-RELATED"/>
    <property type="match status" value="1"/>
</dbReference>
<dbReference type="Proteomes" id="UP000887566">
    <property type="component" value="Unplaced"/>
</dbReference>
<name>A0A914X5R9_9BILA</name>
<dbReference type="PANTHER" id="PTHR28583">
    <property type="entry name" value="ACID AMIDASE"/>
    <property type="match status" value="1"/>
</dbReference>
<protein>
    <submittedName>
        <fullName evidence="12">Ceramidase</fullName>
    </submittedName>
</protein>
<dbReference type="InterPro" id="IPR029132">
    <property type="entry name" value="CBAH/NAAA_C"/>
</dbReference>
<evidence type="ECO:0000256" key="8">
    <source>
        <dbReference type="SAM" id="SignalP"/>
    </source>
</evidence>
<comment type="similarity">
    <text evidence="1 6">Belongs to the acid ceramidase family.</text>
</comment>
<proteinExistence type="inferred from homology"/>
<evidence type="ECO:0000256" key="2">
    <source>
        <dbReference type="ARBA" id="ARBA00022729"/>
    </source>
</evidence>
<dbReference type="GO" id="GO:0017040">
    <property type="term" value="F:N-acylsphingosine amidohydrolase activity"/>
    <property type="evidence" value="ECO:0007669"/>
    <property type="project" value="TreeGrafter"/>
</dbReference>
<evidence type="ECO:0000256" key="1">
    <source>
        <dbReference type="ARBA" id="ARBA00005730"/>
    </source>
</evidence>
<dbReference type="GO" id="GO:0017064">
    <property type="term" value="F:fatty acid amide hydrolase activity"/>
    <property type="evidence" value="ECO:0007669"/>
    <property type="project" value="InterPro"/>
</dbReference>
<evidence type="ECO:0000313" key="12">
    <source>
        <dbReference type="WBParaSite" id="PSAMB.scaffold646size44613.g7652.t1"/>
    </source>
</evidence>
<evidence type="ECO:0000256" key="3">
    <source>
        <dbReference type="ARBA" id="ARBA00022801"/>
    </source>
</evidence>
<evidence type="ECO:0000313" key="11">
    <source>
        <dbReference type="Proteomes" id="UP000887566"/>
    </source>
</evidence>
<keyword evidence="4 6" id="KW-0443">Lipid metabolism</keyword>
<keyword evidence="5" id="KW-0325">Glycoprotein</keyword>
<evidence type="ECO:0000256" key="6">
    <source>
        <dbReference type="PIRNR" id="PIRNR017632"/>
    </source>
</evidence>
<dbReference type="WBParaSite" id="PSAMB.scaffold646size44613.g7652.t1">
    <property type="protein sequence ID" value="PSAMB.scaffold646size44613.g7652.t1"/>
    <property type="gene ID" value="PSAMB.scaffold646size44613.g7652"/>
</dbReference>
<dbReference type="GO" id="GO:0006631">
    <property type="term" value="P:fatty acid metabolic process"/>
    <property type="evidence" value="ECO:0007669"/>
    <property type="project" value="InterPro"/>
</dbReference>
<dbReference type="Pfam" id="PF15508">
    <property type="entry name" value="NAAA-beta"/>
    <property type="match status" value="1"/>
</dbReference>
<dbReference type="PIRSF" id="PIRSF017632">
    <property type="entry name" value="Acid_ceramidase-like"/>
    <property type="match status" value="1"/>
</dbReference>
<feature type="active site" description="Nucleophile" evidence="7">
    <location>
        <position position="140"/>
    </location>
</feature>
<evidence type="ECO:0000256" key="5">
    <source>
        <dbReference type="ARBA" id="ARBA00023180"/>
    </source>
</evidence>
<dbReference type="InterPro" id="IPR016699">
    <property type="entry name" value="Acid_ceramidase-like"/>
</dbReference>
<dbReference type="Pfam" id="PF02275">
    <property type="entry name" value="CBAH"/>
    <property type="match status" value="1"/>
</dbReference>
<evidence type="ECO:0000256" key="7">
    <source>
        <dbReference type="PIRSR" id="PIRSR017632-1"/>
    </source>
</evidence>
<keyword evidence="3 6" id="KW-0378">Hydrolase</keyword>
<feature type="signal peptide" evidence="8">
    <location>
        <begin position="1"/>
        <end position="17"/>
    </location>
</feature>
<feature type="domain" description="Acid ceramidase N-terminal" evidence="10">
    <location>
        <begin position="43"/>
        <end position="97"/>
    </location>
</feature>
<sequence length="392" mass="43841">MLGLIGWVLLLATTVVATPPGGAFSPDCLVGQPDTYDSSQASNVRWYTVNLDMEPVERFKKIAADHADGIREGVDIIRLMLDGLFGPMAMEVIEHLMDFAHETRLAQPYKDEITGMSQASGIPVAHLTMMNMFYELSRFCTSIIAQSPTGEMFHVRNLDFGQLFWWNTTSRSWGMTDKLKPLTINLMFLKNSRLVYKGTGFAGHVGVITAMKPNAFTLSMNAREHPDVGNLFQWFTGNFSDAHLAMWLDREVMEQANTYDEARDFVKKAPLMAGSYYILGGTRPGQGTVITRDPSNVVNERFLDSNSTNGWFLLQTNYDPGENTIYLDDRRGPGTACMIKLGQNGVGASGLFQVLKSKTTLNKTTVHTVIMSITLDLYETFIQYCPDPCWFL</sequence>
<keyword evidence="2 8" id="KW-0732">Signal</keyword>
<accession>A0A914X5R9</accession>
<evidence type="ECO:0000259" key="9">
    <source>
        <dbReference type="Pfam" id="PF02275"/>
    </source>
</evidence>
<keyword evidence="11" id="KW-1185">Reference proteome</keyword>
<feature type="domain" description="Choloylglycine hydrolase/NAAA C-terminal" evidence="9">
    <location>
        <begin position="140"/>
        <end position="284"/>
    </location>
</feature>
<reference evidence="12" key="1">
    <citation type="submission" date="2022-11" db="UniProtKB">
        <authorList>
            <consortium name="WormBaseParasite"/>
        </authorList>
    </citation>
    <scope>IDENTIFICATION</scope>
</reference>
<dbReference type="InterPro" id="IPR029130">
    <property type="entry name" value="Acid_ceramidase_N"/>
</dbReference>
<dbReference type="Gene3D" id="3.60.60.10">
    <property type="entry name" value="Penicillin V Acylase, Chain A"/>
    <property type="match status" value="1"/>
</dbReference>
<feature type="chain" id="PRO_5037387198" evidence="8">
    <location>
        <begin position="18"/>
        <end position="392"/>
    </location>
</feature>
<organism evidence="11 12">
    <name type="scientific">Plectus sambesii</name>
    <dbReference type="NCBI Taxonomy" id="2011161"/>
    <lineage>
        <taxon>Eukaryota</taxon>
        <taxon>Metazoa</taxon>
        <taxon>Ecdysozoa</taxon>
        <taxon>Nematoda</taxon>
        <taxon>Chromadorea</taxon>
        <taxon>Plectida</taxon>
        <taxon>Plectina</taxon>
        <taxon>Plectoidea</taxon>
        <taxon>Plectidae</taxon>
        <taxon>Plectus</taxon>
    </lineage>
</organism>
<dbReference type="AlphaFoldDB" id="A0A914X5R9"/>
<evidence type="ECO:0000259" key="10">
    <source>
        <dbReference type="Pfam" id="PF15508"/>
    </source>
</evidence>
<dbReference type="GO" id="GO:0005764">
    <property type="term" value="C:lysosome"/>
    <property type="evidence" value="ECO:0007669"/>
    <property type="project" value="UniProtKB-UniRule"/>
</dbReference>